<keyword evidence="10" id="KW-1185">Reference proteome</keyword>
<sequence>MATVRVRRPDAPAAAPDTGPGRLLRGRFAAWLVIAAWVAVLAALSPAAGRVDEVQKNDAVAMLPRGADATRVAEYAGRFPTADALPAVTVFTRDAGLTPADRTAIEAKRAAMVPLALAGRVAPVEYAGDGRAATVTALLSRADGLFDRVDGLRALARDGLPAGLAGAVGGPAAGLVDTVKVFSDLDTDLFMITGAVVAVLLLIIYRSPVLWLLPLLAVGAATRVSEAIIYLLGKNVDLPVDGQSAGITTVLVFGVGTDYALLLLARYREELRRHADRRDAMLVALRRSAPAILASAGTVILGLLCLLVADLNTNRSIGAVGAIGVFAGAATTLALLPALLVAAGRWVFWPFVPRPDTAEPTGRLWDRIGAVLARRPRLIWAVTALALGALAFGLGGVRIGTSQAESFTTEPESITAQARIAAHFPAGNAAPATLVAPAAAGTAVTAAARAVPGVAAVRPPTPSTDGTLVSVPVVLTDAPDSRAAEETVRRLRAATDGIAGALVGGPTAEQLDTEEAAGRDRSLVIPLVLAAVLLVLVLLLRALVAPLLLIGTVVLSYAAALGAAALLLRGVFDLSAFDDSTPLLGFVFLVALGVDYNIFLVHRIREEVGTAGHSAGVLRGLAATGGVITSAGLVLAATFTVLATLPLVTMLGIGLVVAVGVLLDTLVVRSVLVPALLLDAGPHSWWPRRLRQ</sequence>
<comment type="subcellular location">
    <subcellularLocation>
        <location evidence="1">Cell membrane</location>
        <topology evidence="1">Multi-pass membrane protein</topology>
    </subcellularLocation>
</comment>
<dbReference type="Pfam" id="PF03176">
    <property type="entry name" value="MMPL"/>
    <property type="match status" value="2"/>
</dbReference>
<evidence type="ECO:0000313" key="9">
    <source>
        <dbReference type="EMBL" id="GGJ92020.1"/>
    </source>
</evidence>
<gene>
    <name evidence="9" type="primary">actII-3</name>
    <name evidence="9" type="ORF">GCM10010123_22290</name>
</gene>
<dbReference type="InterPro" id="IPR050545">
    <property type="entry name" value="Mycobact_MmpL"/>
</dbReference>
<feature type="domain" description="SSD" evidence="8">
    <location>
        <begin position="547"/>
        <end position="678"/>
    </location>
</feature>
<feature type="transmembrane region" description="Helical" evidence="7">
    <location>
        <begin position="651"/>
        <end position="678"/>
    </location>
</feature>
<dbReference type="InterPro" id="IPR004869">
    <property type="entry name" value="MMPL_dom"/>
</dbReference>
<evidence type="ECO:0000313" key="10">
    <source>
        <dbReference type="Proteomes" id="UP000649739"/>
    </source>
</evidence>
<dbReference type="EMBL" id="BMQB01000004">
    <property type="protein sequence ID" value="GGJ92020.1"/>
    <property type="molecule type" value="Genomic_DNA"/>
</dbReference>
<feature type="transmembrane region" description="Helical" evidence="7">
    <location>
        <begin position="378"/>
        <end position="399"/>
    </location>
</feature>
<dbReference type="InterPro" id="IPR000731">
    <property type="entry name" value="SSD"/>
</dbReference>
<feature type="transmembrane region" description="Helical" evidence="7">
    <location>
        <begin position="621"/>
        <end position="645"/>
    </location>
</feature>
<reference evidence="9" key="2">
    <citation type="submission" date="2020-09" db="EMBL/GenBank/DDBJ databases">
        <authorList>
            <person name="Sun Q."/>
            <person name="Ohkuma M."/>
        </authorList>
    </citation>
    <scope>NUCLEOTIDE SEQUENCE</scope>
    <source>
        <strain evidence="9">JCM 3090</strain>
    </source>
</reference>
<protein>
    <submittedName>
        <fullName evidence="9">Putative membrane protein ActII-3</fullName>
    </submittedName>
</protein>
<dbReference type="PANTHER" id="PTHR33406:SF6">
    <property type="entry name" value="MEMBRANE PROTEIN YDGH-RELATED"/>
    <property type="match status" value="1"/>
</dbReference>
<evidence type="ECO:0000256" key="3">
    <source>
        <dbReference type="ARBA" id="ARBA00022475"/>
    </source>
</evidence>
<evidence type="ECO:0000256" key="1">
    <source>
        <dbReference type="ARBA" id="ARBA00004651"/>
    </source>
</evidence>
<feature type="transmembrane region" description="Helical" evidence="7">
    <location>
        <begin position="321"/>
        <end position="344"/>
    </location>
</feature>
<dbReference type="SUPFAM" id="SSF82866">
    <property type="entry name" value="Multidrug efflux transporter AcrB transmembrane domain"/>
    <property type="match status" value="2"/>
</dbReference>
<feature type="transmembrane region" description="Helical" evidence="7">
    <location>
        <begin position="245"/>
        <end position="267"/>
    </location>
</feature>
<comment type="caution">
    <text evidence="9">The sequence shown here is derived from an EMBL/GenBank/DDBJ whole genome shotgun (WGS) entry which is preliminary data.</text>
</comment>
<reference evidence="9" key="1">
    <citation type="journal article" date="2014" name="Int. J. Syst. Evol. Microbiol.">
        <title>Complete genome sequence of Corynebacterium casei LMG S-19264T (=DSM 44701T), isolated from a smear-ripened cheese.</title>
        <authorList>
            <consortium name="US DOE Joint Genome Institute (JGI-PGF)"/>
            <person name="Walter F."/>
            <person name="Albersmeier A."/>
            <person name="Kalinowski J."/>
            <person name="Ruckert C."/>
        </authorList>
    </citation>
    <scope>NUCLEOTIDE SEQUENCE</scope>
    <source>
        <strain evidence="9">JCM 3090</strain>
    </source>
</reference>
<keyword evidence="5 7" id="KW-1133">Transmembrane helix</keyword>
<evidence type="ECO:0000256" key="7">
    <source>
        <dbReference type="SAM" id="Phobius"/>
    </source>
</evidence>
<dbReference type="PANTHER" id="PTHR33406">
    <property type="entry name" value="MEMBRANE PROTEIN MJ1562-RELATED"/>
    <property type="match status" value="1"/>
</dbReference>
<evidence type="ECO:0000256" key="4">
    <source>
        <dbReference type="ARBA" id="ARBA00022692"/>
    </source>
</evidence>
<feature type="transmembrane region" description="Helical" evidence="7">
    <location>
        <begin position="212"/>
        <end position="233"/>
    </location>
</feature>
<dbReference type="GO" id="GO:0005886">
    <property type="term" value="C:plasma membrane"/>
    <property type="evidence" value="ECO:0007669"/>
    <property type="project" value="UniProtKB-SubCell"/>
</dbReference>
<feature type="transmembrane region" description="Helical" evidence="7">
    <location>
        <begin position="547"/>
        <end position="568"/>
    </location>
</feature>
<name>A0A8J3B5Y5_9ACTN</name>
<evidence type="ECO:0000256" key="5">
    <source>
        <dbReference type="ARBA" id="ARBA00022989"/>
    </source>
</evidence>
<accession>A0A8J3B5Y5</accession>
<feature type="transmembrane region" description="Helical" evidence="7">
    <location>
        <begin position="580"/>
        <end position="600"/>
    </location>
</feature>
<keyword evidence="4 7" id="KW-0812">Transmembrane</keyword>
<feature type="domain" description="SSD" evidence="8">
    <location>
        <begin position="210"/>
        <end position="342"/>
    </location>
</feature>
<evidence type="ECO:0000256" key="2">
    <source>
        <dbReference type="ARBA" id="ARBA00010157"/>
    </source>
</evidence>
<dbReference type="AlphaFoldDB" id="A0A8J3B5Y5"/>
<feature type="transmembrane region" description="Helical" evidence="7">
    <location>
        <begin position="28"/>
        <end position="48"/>
    </location>
</feature>
<proteinExistence type="inferred from homology"/>
<evidence type="ECO:0000259" key="8">
    <source>
        <dbReference type="PROSITE" id="PS50156"/>
    </source>
</evidence>
<dbReference type="Gene3D" id="1.20.1640.10">
    <property type="entry name" value="Multidrug efflux transporter AcrB transmembrane domain"/>
    <property type="match status" value="2"/>
</dbReference>
<dbReference type="PROSITE" id="PS50156">
    <property type="entry name" value="SSD"/>
    <property type="match status" value="2"/>
</dbReference>
<dbReference type="RefSeq" id="WP_189170018.1">
    <property type="nucleotide sequence ID" value="NZ_BMQB01000004.1"/>
</dbReference>
<comment type="similarity">
    <text evidence="2">Belongs to the resistance-nodulation-cell division (RND) (TC 2.A.6) family. MmpL subfamily.</text>
</comment>
<organism evidence="9 10">
    <name type="scientific">Pilimelia anulata</name>
    <dbReference type="NCBI Taxonomy" id="53371"/>
    <lineage>
        <taxon>Bacteria</taxon>
        <taxon>Bacillati</taxon>
        <taxon>Actinomycetota</taxon>
        <taxon>Actinomycetes</taxon>
        <taxon>Micromonosporales</taxon>
        <taxon>Micromonosporaceae</taxon>
        <taxon>Pilimelia</taxon>
    </lineage>
</organism>
<feature type="transmembrane region" description="Helical" evidence="7">
    <location>
        <begin position="288"/>
        <end position="309"/>
    </location>
</feature>
<feature type="transmembrane region" description="Helical" evidence="7">
    <location>
        <begin position="523"/>
        <end position="540"/>
    </location>
</feature>
<keyword evidence="6 7" id="KW-0472">Membrane</keyword>
<evidence type="ECO:0000256" key="6">
    <source>
        <dbReference type="ARBA" id="ARBA00023136"/>
    </source>
</evidence>
<feature type="transmembrane region" description="Helical" evidence="7">
    <location>
        <begin position="189"/>
        <end position="205"/>
    </location>
</feature>
<dbReference type="Proteomes" id="UP000649739">
    <property type="component" value="Unassembled WGS sequence"/>
</dbReference>
<keyword evidence="3" id="KW-1003">Cell membrane</keyword>